<dbReference type="GO" id="GO:0032259">
    <property type="term" value="P:methylation"/>
    <property type="evidence" value="ECO:0007669"/>
    <property type="project" value="UniProtKB-KW"/>
</dbReference>
<dbReference type="GO" id="GO:0008168">
    <property type="term" value="F:methyltransferase activity"/>
    <property type="evidence" value="ECO:0007669"/>
    <property type="project" value="UniProtKB-KW"/>
</dbReference>
<name>A0A927QZD8_9ACTN</name>
<protein>
    <submittedName>
        <fullName evidence="3">SAM-dependent methyltransferase</fullName>
    </submittedName>
</protein>
<comment type="caution">
    <text evidence="3">The sequence shown here is derived from an EMBL/GenBank/DDBJ whole genome shotgun (WGS) entry which is preliminary data.</text>
</comment>
<sequence length="271" mass="28865">MSANPFLDSALVHGDLYRTGERLAERTRALREAKVAGRDVAEVIADLLARRTLPGAVVLDIGCGRGTSTLRIAARLRPRRLIAVDASAALLDTVRARLAEAGAVGSVICADFHHLPLLRAVADAAVAAFCLYHSPTPAAAVAEIARCLRPGGVAVLVTKSLDSYAELDQLVQAADLDPDAARRPSLYGSFHSGNLLDIAASHLAVLDVLHEQHVFEFAGVTQLARYLATTPKYRIRPADGPADLATILRERLPAPPYLTQSTVSYALAARL</sequence>
<feature type="domain" description="Methyltransferase" evidence="2">
    <location>
        <begin position="58"/>
        <end position="152"/>
    </location>
</feature>
<evidence type="ECO:0000256" key="1">
    <source>
        <dbReference type="ARBA" id="ARBA00022679"/>
    </source>
</evidence>
<dbReference type="PANTHER" id="PTHR43861">
    <property type="entry name" value="TRANS-ACONITATE 2-METHYLTRANSFERASE-RELATED"/>
    <property type="match status" value="1"/>
</dbReference>
<dbReference type="EMBL" id="JADBEB010000001">
    <property type="protein sequence ID" value="MBE1487498.1"/>
    <property type="molecule type" value="Genomic_DNA"/>
</dbReference>
<dbReference type="Gene3D" id="3.40.50.150">
    <property type="entry name" value="Vaccinia Virus protein VP39"/>
    <property type="match status" value="1"/>
</dbReference>
<dbReference type="Pfam" id="PF13649">
    <property type="entry name" value="Methyltransf_25"/>
    <property type="match status" value="1"/>
</dbReference>
<dbReference type="InterPro" id="IPR041698">
    <property type="entry name" value="Methyltransf_25"/>
</dbReference>
<gene>
    <name evidence="3" type="ORF">H4W31_003136</name>
</gene>
<dbReference type="AlphaFoldDB" id="A0A927QZD8"/>
<evidence type="ECO:0000313" key="4">
    <source>
        <dbReference type="Proteomes" id="UP000649753"/>
    </source>
</evidence>
<accession>A0A927QZD8</accession>
<evidence type="ECO:0000259" key="2">
    <source>
        <dbReference type="Pfam" id="PF13649"/>
    </source>
</evidence>
<keyword evidence="3" id="KW-0489">Methyltransferase</keyword>
<dbReference type="SUPFAM" id="SSF53335">
    <property type="entry name" value="S-adenosyl-L-methionine-dependent methyltransferases"/>
    <property type="match status" value="1"/>
</dbReference>
<dbReference type="Proteomes" id="UP000649753">
    <property type="component" value="Unassembled WGS sequence"/>
</dbReference>
<evidence type="ECO:0000313" key="3">
    <source>
        <dbReference type="EMBL" id="MBE1487498.1"/>
    </source>
</evidence>
<reference evidence="3" key="1">
    <citation type="submission" date="2020-10" db="EMBL/GenBank/DDBJ databases">
        <title>Sequencing the genomes of 1000 actinobacteria strains.</title>
        <authorList>
            <person name="Klenk H.-P."/>
        </authorList>
    </citation>
    <scope>NUCLEOTIDE SEQUENCE</scope>
    <source>
        <strain evidence="3">DSM 46832</strain>
    </source>
</reference>
<proteinExistence type="predicted"/>
<organism evidence="3 4">
    <name type="scientific">Plantactinospora soyae</name>
    <dbReference type="NCBI Taxonomy" id="1544732"/>
    <lineage>
        <taxon>Bacteria</taxon>
        <taxon>Bacillati</taxon>
        <taxon>Actinomycetota</taxon>
        <taxon>Actinomycetes</taxon>
        <taxon>Micromonosporales</taxon>
        <taxon>Micromonosporaceae</taxon>
        <taxon>Plantactinospora</taxon>
    </lineage>
</organism>
<keyword evidence="4" id="KW-1185">Reference proteome</keyword>
<dbReference type="CDD" id="cd02440">
    <property type="entry name" value="AdoMet_MTases"/>
    <property type="match status" value="1"/>
</dbReference>
<dbReference type="InterPro" id="IPR029063">
    <property type="entry name" value="SAM-dependent_MTases_sf"/>
</dbReference>
<dbReference type="RefSeq" id="WP_318783219.1">
    <property type="nucleotide sequence ID" value="NZ_JADBEB010000001.1"/>
</dbReference>
<keyword evidence="1" id="KW-0808">Transferase</keyword>